<sequence length="72" mass="7808">MTNANLKSPVTATQNGDAVRAQRTSSTASCKLHSHRANDPKNAALLILASESFSKKERKSRNEHVNGRCTIS</sequence>
<organism evidence="1 2">
    <name type="scientific">Rhabditophanes sp. KR3021</name>
    <dbReference type="NCBI Taxonomy" id="114890"/>
    <lineage>
        <taxon>Eukaryota</taxon>
        <taxon>Metazoa</taxon>
        <taxon>Ecdysozoa</taxon>
        <taxon>Nematoda</taxon>
        <taxon>Chromadorea</taxon>
        <taxon>Rhabditida</taxon>
        <taxon>Tylenchina</taxon>
        <taxon>Panagrolaimomorpha</taxon>
        <taxon>Strongyloidoidea</taxon>
        <taxon>Alloionematidae</taxon>
        <taxon>Rhabditophanes</taxon>
    </lineage>
</organism>
<dbReference type="WBParaSite" id="RSKR_0000063768.1">
    <property type="protein sequence ID" value="RSKR_0000063768.1"/>
    <property type="gene ID" value="RSKR_0000063768"/>
</dbReference>
<evidence type="ECO:0000313" key="2">
    <source>
        <dbReference type="WBParaSite" id="RSKR_0000063768.1"/>
    </source>
</evidence>
<name>A0AC35THJ6_9BILA</name>
<evidence type="ECO:0000313" key="1">
    <source>
        <dbReference type="Proteomes" id="UP000095286"/>
    </source>
</evidence>
<reference evidence="2" key="1">
    <citation type="submission" date="2016-11" db="UniProtKB">
        <authorList>
            <consortium name="WormBaseParasite"/>
        </authorList>
    </citation>
    <scope>IDENTIFICATION</scope>
    <source>
        <strain evidence="2">KR3021</strain>
    </source>
</reference>
<accession>A0AC35THJ6</accession>
<proteinExistence type="predicted"/>
<dbReference type="Proteomes" id="UP000095286">
    <property type="component" value="Unplaced"/>
</dbReference>
<protein>
    <submittedName>
        <fullName evidence="2">Uncharacterized protein</fullName>
    </submittedName>
</protein>